<protein>
    <recommendedName>
        <fullName evidence="5 10">2-dehydropantoate 2-reductase</fullName>
        <ecNumber evidence="4 10">1.1.1.169</ecNumber>
    </recommendedName>
    <alternativeName>
        <fullName evidence="8 10">Ketopantoate reductase</fullName>
    </alternativeName>
</protein>
<evidence type="ECO:0000256" key="10">
    <source>
        <dbReference type="RuleBase" id="RU362068"/>
    </source>
</evidence>
<evidence type="ECO:0000256" key="7">
    <source>
        <dbReference type="ARBA" id="ARBA00023002"/>
    </source>
</evidence>
<dbReference type="GO" id="GO:0015940">
    <property type="term" value="P:pantothenate biosynthetic process"/>
    <property type="evidence" value="ECO:0007669"/>
    <property type="project" value="UniProtKB-UniPathway"/>
</dbReference>
<dbReference type="SUPFAM" id="SSF51735">
    <property type="entry name" value="NAD(P)-binding Rossmann-fold domains"/>
    <property type="match status" value="1"/>
</dbReference>
<accession>A0A7J4ZM58</accession>
<evidence type="ECO:0000256" key="3">
    <source>
        <dbReference type="ARBA" id="ARBA00007870"/>
    </source>
</evidence>
<evidence type="ECO:0000259" key="11">
    <source>
        <dbReference type="Pfam" id="PF02558"/>
    </source>
</evidence>
<name>A0A7J4ZM58_9BACT</name>
<dbReference type="UniPathway" id="UPA00028">
    <property type="reaction ID" value="UER00004"/>
</dbReference>
<evidence type="ECO:0000256" key="1">
    <source>
        <dbReference type="ARBA" id="ARBA00002919"/>
    </source>
</evidence>
<dbReference type="GO" id="GO:0008677">
    <property type="term" value="F:2-dehydropantoate 2-reductase activity"/>
    <property type="evidence" value="ECO:0007669"/>
    <property type="project" value="UniProtKB-EC"/>
</dbReference>
<evidence type="ECO:0000256" key="5">
    <source>
        <dbReference type="ARBA" id="ARBA00019465"/>
    </source>
</evidence>
<dbReference type="Pfam" id="PF08546">
    <property type="entry name" value="ApbA_C"/>
    <property type="match status" value="1"/>
</dbReference>
<evidence type="ECO:0000313" key="13">
    <source>
        <dbReference type="EMBL" id="KAB0663762.1"/>
    </source>
</evidence>
<evidence type="ECO:0000313" key="14">
    <source>
        <dbReference type="Proteomes" id="UP000420562"/>
    </source>
</evidence>
<organism evidence="13 14">
    <name type="scientific">Oryzomonas japonica</name>
    <dbReference type="NCBI Taxonomy" id="2603858"/>
    <lineage>
        <taxon>Bacteria</taxon>
        <taxon>Pseudomonadati</taxon>
        <taxon>Thermodesulfobacteriota</taxon>
        <taxon>Desulfuromonadia</taxon>
        <taxon>Geobacterales</taxon>
        <taxon>Geobacteraceae</taxon>
        <taxon>Oryzomonas</taxon>
    </lineage>
</organism>
<dbReference type="FunFam" id="3.40.50.720:FF:000307">
    <property type="entry name" value="2-dehydropantoate 2-reductase"/>
    <property type="match status" value="1"/>
</dbReference>
<dbReference type="Proteomes" id="UP000420562">
    <property type="component" value="Unassembled WGS sequence"/>
</dbReference>
<dbReference type="InterPro" id="IPR051402">
    <property type="entry name" value="KPR-Related"/>
</dbReference>
<feature type="domain" description="Ketopantoate reductase N-terminal" evidence="11">
    <location>
        <begin position="3"/>
        <end position="150"/>
    </location>
</feature>
<evidence type="ECO:0000256" key="2">
    <source>
        <dbReference type="ARBA" id="ARBA00004994"/>
    </source>
</evidence>
<dbReference type="Gene3D" id="3.40.50.720">
    <property type="entry name" value="NAD(P)-binding Rossmann-like Domain"/>
    <property type="match status" value="1"/>
</dbReference>
<dbReference type="EC" id="1.1.1.169" evidence="4 10"/>
<dbReference type="EMBL" id="VZQZ01000011">
    <property type="protein sequence ID" value="KAB0663762.1"/>
    <property type="molecule type" value="Genomic_DNA"/>
</dbReference>
<comment type="pathway">
    <text evidence="2 10">Cofactor biosynthesis; (R)-pantothenate biosynthesis; (R)-pantoate from 3-methyl-2-oxobutanoate: step 2/2.</text>
</comment>
<dbReference type="AlphaFoldDB" id="A0A7J4ZM58"/>
<gene>
    <name evidence="13" type="ORF">F6V25_15110</name>
</gene>
<keyword evidence="14" id="KW-1185">Reference proteome</keyword>
<dbReference type="InterPro" id="IPR003710">
    <property type="entry name" value="ApbA"/>
</dbReference>
<comment type="catalytic activity">
    <reaction evidence="9 10">
        <text>(R)-pantoate + NADP(+) = 2-dehydropantoate + NADPH + H(+)</text>
        <dbReference type="Rhea" id="RHEA:16233"/>
        <dbReference type="ChEBI" id="CHEBI:11561"/>
        <dbReference type="ChEBI" id="CHEBI:15378"/>
        <dbReference type="ChEBI" id="CHEBI:15980"/>
        <dbReference type="ChEBI" id="CHEBI:57783"/>
        <dbReference type="ChEBI" id="CHEBI:58349"/>
        <dbReference type="EC" id="1.1.1.169"/>
    </reaction>
</comment>
<feature type="domain" description="Ketopantoate reductase C-terminal" evidence="12">
    <location>
        <begin position="176"/>
        <end position="299"/>
    </location>
</feature>
<dbReference type="Pfam" id="PF02558">
    <property type="entry name" value="ApbA"/>
    <property type="match status" value="1"/>
</dbReference>
<comment type="similarity">
    <text evidence="3 10">Belongs to the ketopantoate reductase family.</text>
</comment>
<evidence type="ECO:0000256" key="9">
    <source>
        <dbReference type="ARBA" id="ARBA00048793"/>
    </source>
</evidence>
<comment type="caution">
    <text evidence="13">The sequence shown here is derived from an EMBL/GenBank/DDBJ whole genome shotgun (WGS) entry which is preliminary data.</text>
</comment>
<reference evidence="13 14" key="1">
    <citation type="submission" date="2019-09" db="EMBL/GenBank/DDBJ databases">
        <title>Geobacter sp. Red96, a novel strain isolated from paddy soil.</title>
        <authorList>
            <person name="Xu Z."/>
            <person name="Masuda Y."/>
            <person name="Itoh H."/>
            <person name="Senoo K."/>
        </authorList>
    </citation>
    <scope>NUCLEOTIDE SEQUENCE [LARGE SCALE GENOMIC DNA]</scope>
    <source>
        <strain evidence="13 14">Red96</strain>
    </source>
</reference>
<dbReference type="PANTHER" id="PTHR21708">
    <property type="entry name" value="PROBABLE 2-DEHYDROPANTOATE 2-REDUCTASE"/>
    <property type="match status" value="1"/>
</dbReference>
<keyword evidence="6 10" id="KW-0521">NADP</keyword>
<evidence type="ECO:0000256" key="6">
    <source>
        <dbReference type="ARBA" id="ARBA00022857"/>
    </source>
</evidence>
<dbReference type="InterPro" id="IPR013752">
    <property type="entry name" value="KPA_reductase"/>
</dbReference>
<dbReference type="InterPro" id="IPR013332">
    <property type="entry name" value="KPR_N"/>
</dbReference>
<dbReference type="SUPFAM" id="SSF48179">
    <property type="entry name" value="6-phosphogluconate dehydrogenase C-terminal domain-like"/>
    <property type="match status" value="1"/>
</dbReference>
<keyword evidence="10" id="KW-0566">Pantothenate biosynthesis</keyword>
<dbReference type="FunFam" id="1.10.1040.10:FF:000017">
    <property type="entry name" value="2-dehydropantoate 2-reductase"/>
    <property type="match status" value="1"/>
</dbReference>
<evidence type="ECO:0000256" key="4">
    <source>
        <dbReference type="ARBA" id="ARBA00013014"/>
    </source>
</evidence>
<evidence type="ECO:0000256" key="8">
    <source>
        <dbReference type="ARBA" id="ARBA00032024"/>
    </source>
</evidence>
<evidence type="ECO:0000259" key="12">
    <source>
        <dbReference type="Pfam" id="PF08546"/>
    </source>
</evidence>
<dbReference type="InterPro" id="IPR008927">
    <property type="entry name" value="6-PGluconate_DH-like_C_sf"/>
</dbReference>
<dbReference type="Gene3D" id="1.10.1040.10">
    <property type="entry name" value="N-(1-d-carboxylethyl)-l-norvaline Dehydrogenase, domain 2"/>
    <property type="match status" value="1"/>
</dbReference>
<sequence length="306" mass="32942">MKIAVVGAGAVGLYYGSLLQRAGHEVRFLLRRDYDAITRSGLTVTSPRGDFHLEGVQGFRDSCDMGTVDLVLIALKAFANQHLVEMVRPLLGSATALLTVQNGLGNEELLADAFGGDRVLGGVAMIGVTRGEPGVVNHMALGSIRLGEFSGGRSVRSEQVAAMFGAAGVTCEAVADLRKIRWEKLVWNIPFNGLCALTNQTPGTLLANPATRCLVAEIMDEVIAGGNAQGLSEPISREYREEMLTSTVQHTSDYRPSMMVDRLEGRPLELEAIYRIPLRYAAQQGVPMVRVGMLNALLDLGEPVHP</sequence>
<dbReference type="InterPro" id="IPR013328">
    <property type="entry name" value="6PGD_dom2"/>
</dbReference>
<comment type="function">
    <text evidence="1 10">Catalyzes the NADPH-dependent reduction of ketopantoate into pantoic acid.</text>
</comment>
<proteinExistence type="inferred from homology"/>
<dbReference type="NCBIfam" id="TIGR00745">
    <property type="entry name" value="apbA_panE"/>
    <property type="match status" value="1"/>
</dbReference>
<dbReference type="InterPro" id="IPR036291">
    <property type="entry name" value="NAD(P)-bd_dom_sf"/>
</dbReference>
<dbReference type="PANTHER" id="PTHR21708:SF26">
    <property type="entry name" value="2-DEHYDROPANTOATE 2-REDUCTASE"/>
    <property type="match status" value="1"/>
</dbReference>
<dbReference type="RefSeq" id="WP_151129457.1">
    <property type="nucleotide sequence ID" value="NZ_VZQZ01000011.1"/>
</dbReference>
<dbReference type="GO" id="GO:0005737">
    <property type="term" value="C:cytoplasm"/>
    <property type="evidence" value="ECO:0007669"/>
    <property type="project" value="TreeGrafter"/>
</dbReference>
<keyword evidence="7 10" id="KW-0560">Oxidoreductase</keyword>